<dbReference type="PANTHER" id="PTHR40112:SF1">
    <property type="entry name" value="H2HPP ISOMERASE"/>
    <property type="match status" value="1"/>
</dbReference>
<evidence type="ECO:0000313" key="2">
    <source>
        <dbReference type="EMBL" id="REA56883.1"/>
    </source>
</evidence>
<proteinExistence type="predicted"/>
<dbReference type="InterPro" id="IPR014710">
    <property type="entry name" value="RmlC-like_jellyroll"/>
</dbReference>
<dbReference type="InterPro" id="IPR011051">
    <property type="entry name" value="RmlC_Cupin_sf"/>
</dbReference>
<dbReference type="PANTHER" id="PTHR40112">
    <property type="entry name" value="H2HPP ISOMERASE"/>
    <property type="match status" value="1"/>
</dbReference>
<dbReference type="Pfam" id="PF07883">
    <property type="entry name" value="Cupin_2"/>
    <property type="match status" value="1"/>
</dbReference>
<comment type="caution">
    <text evidence="2">The sequence shown here is derived from an EMBL/GenBank/DDBJ whole genome shotgun (WGS) entry which is preliminary data.</text>
</comment>
<dbReference type="RefSeq" id="WP_115833802.1">
    <property type="nucleotide sequence ID" value="NZ_QNUL01000033.1"/>
</dbReference>
<evidence type="ECO:0000313" key="3">
    <source>
        <dbReference type="Proteomes" id="UP000256373"/>
    </source>
</evidence>
<feature type="domain" description="Cupin type-2" evidence="1">
    <location>
        <begin position="39"/>
        <end position="94"/>
    </location>
</feature>
<gene>
    <name evidence="2" type="ORF">DSL64_25575</name>
</gene>
<protein>
    <submittedName>
        <fullName evidence="2">Cupin domain-containing protein</fullName>
    </submittedName>
</protein>
<dbReference type="EMBL" id="QNUL01000033">
    <property type="protein sequence ID" value="REA56883.1"/>
    <property type="molecule type" value="Genomic_DNA"/>
</dbReference>
<evidence type="ECO:0000259" key="1">
    <source>
        <dbReference type="Pfam" id="PF07883"/>
    </source>
</evidence>
<name>A0A3D8Y3U2_9BACT</name>
<dbReference type="Gene3D" id="2.60.120.10">
    <property type="entry name" value="Jelly Rolls"/>
    <property type="match status" value="1"/>
</dbReference>
<dbReference type="SUPFAM" id="SSF51182">
    <property type="entry name" value="RmlC-like cupins"/>
    <property type="match status" value="1"/>
</dbReference>
<sequence length="114" mass="12801">MKLFENQFINDNDIPWEDLGDGVKRKVMSYDQNVMMVKVAFETGGIGALHSHYHTQMSYVESGSFEMTIGEKKGVLKAGDGYYIPPHVVHGALCLEAGVLIDVFTPMREDFVKE</sequence>
<dbReference type="InterPro" id="IPR025499">
    <property type="entry name" value="KdgF"/>
</dbReference>
<organism evidence="2 3">
    <name type="scientific">Dyadobacter luteus</name>
    <dbReference type="NCBI Taxonomy" id="2259619"/>
    <lineage>
        <taxon>Bacteria</taxon>
        <taxon>Pseudomonadati</taxon>
        <taxon>Bacteroidota</taxon>
        <taxon>Cytophagia</taxon>
        <taxon>Cytophagales</taxon>
        <taxon>Spirosomataceae</taxon>
        <taxon>Dyadobacter</taxon>
    </lineage>
</organism>
<dbReference type="InterPro" id="IPR052535">
    <property type="entry name" value="Bacilysin_H2HPP_isomerase"/>
</dbReference>
<dbReference type="Proteomes" id="UP000256373">
    <property type="component" value="Unassembled WGS sequence"/>
</dbReference>
<keyword evidence="3" id="KW-1185">Reference proteome</keyword>
<accession>A0A3D8Y3U2</accession>
<dbReference type="OrthoDB" id="9811153at2"/>
<dbReference type="PIRSF" id="PIRSF029883">
    <property type="entry name" value="KdgF"/>
    <property type="match status" value="1"/>
</dbReference>
<dbReference type="CDD" id="cd02238">
    <property type="entry name" value="cupin_KdgF"/>
    <property type="match status" value="1"/>
</dbReference>
<dbReference type="AlphaFoldDB" id="A0A3D8Y3U2"/>
<reference evidence="2 3" key="1">
    <citation type="submission" date="2018-07" db="EMBL/GenBank/DDBJ databases">
        <title>Dyadobacter roseus sp. nov., isolated from rose rhizosphere soil.</title>
        <authorList>
            <person name="Chen L."/>
        </authorList>
    </citation>
    <scope>NUCLEOTIDE SEQUENCE [LARGE SCALE GENOMIC DNA]</scope>
    <source>
        <strain evidence="2 3">RS19</strain>
    </source>
</reference>
<dbReference type="InterPro" id="IPR013096">
    <property type="entry name" value="Cupin_2"/>
</dbReference>